<dbReference type="AlphaFoldDB" id="A0A0G4L7M9"/>
<protein>
    <submittedName>
        <fullName evidence="1">Uncharacterized protein</fullName>
    </submittedName>
</protein>
<evidence type="ECO:0000313" key="1">
    <source>
        <dbReference type="EMBL" id="CRK17974.1"/>
    </source>
</evidence>
<keyword evidence="2" id="KW-1185">Reference proteome</keyword>
<dbReference type="EMBL" id="CVQH01009003">
    <property type="protein sequence ID" value="CRK17974.1"/>
    <property type="molecule type" value="Genomic_DNA"/>
</dbReference>
<organism evidence="1 2">
    <name type="scientific">Verticillium longisporum</name>
    <name type="common">Verticillium dahliae var. longisporum</name>
    <dbReference type="NCBI Taxonomy" id="100787"/>
    <lineage>
        <taxon>Eukaryota</taxon>
        <taxon>Fungi</taxon>
        <taxon>Dikarya</taxon>
        <taxon>Ascomycota</taxon>
        <taxon>Pezizomycotina</taxon>
        <taxon>Sordariomycetes</taxon>
        <taxon>Hypocreomycetidae</taxon>
        <taxon>Glomerellales</taxon>
        <taxon>Plectosphaerellaceae</taxon>
        <taxon>Verticillium</taxon>
    </lineage>
</organism>
<sequence>MFREVTTKRLHILDWMVVWRGIGLMIRLASPRKLWEAGLAELFFRPPIDLNSSSLHIPNNLLFMVSTIRDDDPDHAHVDTYYHCLQYLGSLYQELRQGLSSILNIRAMTWFTF</sequence>
<gene>
    <name evidence="1" type="ORF">BN1708_017617</name>
</gene>
<name>A0A0G4L7M9_VERLO</name>
<dbReference type="STRING" id="100787.A0A0G4L7M9"/>
<dbReference type="Proteomes" id="UP000044602">
    <property type="component" value="Unassembled WGS sequence"/>
</dbReference>
<proteinExistence type="predicted"/>
<feature type="non-terminal residue" evidence="1">
    <location>
        <position position="113"/>
    </location>
</feature>
<evidence type="ECO:0000313" key="2">
    <source>
        <dbReference type="Proteomes" id="UP000044602"/>
    </source>
</evidence>
<accession>A0A0G4L7M9</accession>
<reference evidence="1 2" key="1">
    <citation type="submission" date="2015-05" db="EMBL/GenBank/DDBJ databases">
        <authorList>
            <person name="Wang D.B."/>
            <person name="Wang M."/>
        </authorList>
    </citation>
    <scope>NUCLEOTIDE SEQUENCE [LARGE SCALE GENOMIC DNA]</scope>
    <source>
        <strain evidence="1">VL1</strain>
    </source>
</reference>